<evidence type="ECO:0000256" key="2">
    <source>
        <dbReference type="SAM" id="Phobius"/>
    </source>
</evidence>
<reference evidence="4 5" key="1">
    <citation type="submission" date="2020-07" db="EMBL/GenBank/DDBJ databases">
        <title>Complete genome and description of Corynebacterium incognita strain Marseille-Q3630 sp. nov.</title>
        <authorList>
            <person name="Boxberger M."/>
        </authorList>
    </citation>
    <scope>NUCLEOTIDE SEQUENCE [LARGE SCALE GENOMIC DNA]</scope>
    <source>
        <strain evidence="4 5">Marseille-Q3630</strain>
    </source>
</reference>
<dbReference type="Proteomes" id="UP000515743">
    <property type="component" value="Chromosome"/>
</dbReference>
<evidence type="ECO:0000313" key="4">
    <source>
        <dbReference type="EMBL" id="QNE89762.1"/>
    </source>
</evidence>
<evidence type="ECO:0000313" key="5">
    <source>
        <dbReference type="Proteomes" id="UP000515743"/>
    </source>
</evidence>
<dbReference type="EMBL" id="CP059404">
    <property type="protein sequence ID" value="QNE89762.1"/>
    <property type="molecule type" value="Genomic_DNA"/>
</dbReference>
<keyword evidence="3" id="KW-0732">Signal</keyword>
<feature type="chain" id="PRO_5028837516" description="Or membrane protein" evidence="3">
    <location>
        <begin position="28"/>
        <end position="126"/>
    </location>
</feature>
<dbReference type="AlphaFoldDB" id="A0A7G7CQ96"/>
<feature type="signal peptide" evidence="3">
    <location>
        <begin position="1"/>
        <end position="27"/>
    </location>
</feature>
<evidence type="ECO:0000256" key="3">
    <source>
        <dbReference type="SAM" id="SignalP"/>
    </source>
</evidence>
<feature type="compositionally biased region" description="Polar residues" evidence="1">
    <location>
        <begin position="43"/>
        <end position="68"/>
    </location>
</feature>
<proteinExistence type="predicted"/>
<evidence type="ECO:0000256" key="1">
    <source>
        <dbReference type="SAM" id="MobiDB-lite"/>
    </source>
</evidence>
<feature type="transmembrane region" description="Helical" evidence="2">
    <location>
        <begin position="94"/>
        <end position="119"/>
    </location>
</feature>
<accession>A0A7G7CQ96</accession>
<sequence length="126" mass="12556">MRSFRTAAVAGATALAVAFGGTTVAGAQTAGDADAIEVHEDTTVTGGANDNGETGGSLSSKIGSTTDATDPANGTAIFGSSKEGFGEQPAWAKIMYGATILGVVGTFIGAIVGPIYNYIHHGPHHF</sequence>
<name>A0A7G7CQ96_9CORY</name>
<keyword evidence="2" id="KW-0472">Membrane</keyword>
<evidence type="ECO:0008006" key="6">
    <source>
        <dbReference type="Google" id="ProtNLM"/>
    </source>
</evidence>
<dbReference type="KEGG" id="cik:H0194_01515"/>
<keyword evidence="2" id="KW-0812">Transmembrane</keyword>
<protein>
    <recommendedName>
        <fullName evidence="6">Or membrane protein</fullName>
    </recommendedName>
</protein>
<gene>
    <name evidence="4" type="ORF">H0194_01515</name>
</gene>
<dbReference type="RefSeq" id="WP_185176136.1">
    <property type="nucleotide sequence ID" value="NZ_CP059404.1"/>
</dbReference>
<keyword evidence="2" id="KW-1133">Transmembrane helix</keyword>
<feature type="region of interest" description="Disordered" evidence="1">
    <location>
        <begin position="41"/>
        <end position="83"/>
    </location>
</feature>
<keyword evidence="5" id="KW-1185">Reference proteome</keyword>
<organism evidence="4 5">
    <name type="scientific">Corynebacterium incognita</name>
    <dbReference type="NCBI Taxonomy" id="2754725"/>
    <lineage>
        <taxon>Bacteria</taxon>
        <taxon>Bacillati</taxon>
        <taxon>Actinomycetota</taxon>
        <taxon>Actinomycetes</taxon>
        <taxon>Mycobacteriales</taxon>
        <taxon>Corynebacteriaceae</taxon>
        <taxon>Corynebacterium</taxon>
    </lineage>
</organism>